<accession>A0A1A9GIP5</accession>
<dbReference type="PROSITE" id="PS50928">
    <property type="entry name" value="ABC_TM1"/>
    <property type="match status" value="1"/>
</dbReference>
<feature type="transmembrane region" description="Helical" evidence="10">
    <location>
        <begin position="29"/>
        <end position="48"/>
    </location>
</feature>
<evidence type="ECO:0000256" key="8">
    <source>
        <dbReference type="ARBA" id="ARBA00022989"/>
    </source>
</evidence>
<reference evidence="12 13" key="1">
    <citation type="submission" date="2016-03" db="EMBL/GenBank/DDBJ databases">
        <title>Complete genome sequence of a soil Actinobacterium, Nocardioides dokdonensis FR1436.</title>
        <authorList>
            <person name="Kwon S.-K."/>
            <person name="Kim K."/>
            <person name="Kim J.F."/>
        </authorList>
    </citation>
    <scope>NUCLEOTIDE SEQUENCE [LARGE SCALE GENOMIC DNA]</scope>
    <source>
        <strain evidence="12 13">FR1436</strain>
    </source>
</reference>
<dbReference type="GO" id="GO:0005886">
    <property type="term" value="C:plasma membrane"/>
    <property type="evidence" value="ECO:0007669"/>
    <property type="project" value="UniProtKB-SubCell"/>
</dbReference>
<dbReference type="InterPro" id="IPR000515">
    <property type="entry name" value="MetI-like"/>
</dbReference>
<evidence type="ECO:0000256" key="6">
    <source>
        <dbReference type="ARBA" id="ARBA00022592"/>
    </source>
</evidence>
<evidence type="ECO:0000256" key="3">
    <source>
        <dbReference type="ARBA" id="ARBA00007069"/>
    </source>
</evidence>
<keyword evidence="13" id="KW-1185">Reference proteome</keyword>
<dbReference type="GO" id="GO:0035435">
    <property type="term" value="P:phosphate ion transmembrane transport"/>
    <property type="evidence" value="ECO:0007669"/>
    <property type="project" value="InterPro"/>
</dbReference>
<dbReference type="NCBIfam" id="TIGR00974">
    <property type="entry name" value="3a0107s02c"/>
    <property type="match status" value="1"/>
</dbReference>
<evidence type="ECO:0000259" key="11">
    <source>
        <dbReference type="PROSITE" id="PS50928"/>
    </source>
</evidence>
<dbReference type="SUPFAM" id="SSF161098">
    <property type="entry name" value="MetI-like"/>
    <property type="match status" value="1"/>
</dbReference>
<comment type="subcellular location">
    <subcellularLocation>
        <location evidence="2 10">Cell membrane</location>
        <topology evidence="2 10">Multi-pass membrane protein</topology>
    </subcellularLocation>
</comment>
<evidence type="ECO:0000256" key="9">
    <source>
        <dbReference type="ARBA" id="ARBA00023136"/>
    </source>
</evidence>
<organism evidence="12 13">
    <name type="scientific">Nocardioides dokdonensis FR1436</name>
    <dbReference type="NCBI Taxonomy" id="1300347"/>
    <lineage>
        <taxon>Bacteria</taxon>
        <taxon>Bacillati</taxon>
        <taxon>Actinomycetota</taxon>
        <taxon>Actinomycetes</taxon>
        <taxon>Propionibacteriales</taxon>
        <taxon>Nocardioidaceae</taxon>
        <taxon>Nocardioides</taxon>
    </lineage>
</organism>
<dbReference type="AlphaFoldDB" id="A0A1A9GIP5"/>
<name>A0A1A9GIP5_9ACTN</name>
<feature type="transmembrane region" description="Helical" evidence="10">
    <location>
        <begin position="86"/>
        <end position="109"/>
    </location>
</feature>
<protein>
    <recommendedName>
        <fullName evidence="10">Phosphate transport system permease protein PstA</fullName>
    </recommendedName>
</protein>
<dbReference type="PANTHER" id="PTHR42922:SF1">
    <property type="entry name" value="PHOSPHATE TRANSPORT SYSTEM PERMEASE PROTEIN PSTA"/>
    <property type="match status" value="1"/>
</dbReference>
<dbReference type="EMBL" id="CP015079">
    <property type="protein sequence ID" value="ANH38138.1"/>
    <property type="molecule type" value="Genomic_DNA"/>
</dbReference>
<keyword evidence="8 10" id="KW-1133">Transmembrane helix</keyword>
<evidence type="ECO:0000256" key="1">
    <source>
        <dbReference type="ARBA" id="ARBA00003510"/>
    </source>
</evidence>
<comment type="similarity">
    <text evidence="3 10">Belongs to the binding-protein-dependent transport system permease family. CysTW subfamily.</text>
</comment>
<feature type="domain" description="ABC transmembrane type-1" evidence="11">
    <location>
        <begin position="139"/>
        <end position="352"/>
    </location>
</feature>
<evidence type="ECO:0000256" key="7">
    <source>
        <dbReference type="ARBA" id="ARBA00022692"/>
    </source>
</evidence>
<dbReference type="Pfam" id="PF00528">
    <property type="entry name" value="BPD_transp_1"/>
    <property type="match status" value="1"/>
</dbReference>
<keyword evidence="7 10" id="KW-0812">Transmembrane</keyword>
<evidence type="ECO:0000313" key="13">
    <source>
        <dbReference type="Proteomes" id="UP000077868"/>
    </source>
</evidence>
<dbReference type="CDD" id="cd06261">
    <property type="entry name" value="TM_PBP2"/>
    <property type="match status" value="1"/>
</dbReference>
<dbReference type="OrthoDB" id="9775069at2"/>
<evidence type="ECO:0000256" key="10">
    <source>
        <dbReference type="RuleBase" id="RU363043"/>
    </source>
</evidence>
<evidence type="ECO:0000256" key="5">
    <source>
        <dbReference type="ARBA" id="ARBA00022475"/>
    </source>
</evidence>
<keyword evidence="6" id="KW-0592">Phosphate transport</keyword>
<dbReference type="KEGG" id="ndk:I601_1707"/>
<evidence type="ECO:0000256" key="4">
    <source>
        <dbReference type="ARBA" id="ARBA00022448"/>
    </source>
</evidence>
<comment type="function">
    <text evidence="1">Part of the binding-protein-dependent transport system for phosphate; probably responsible for the translocation of the substrate across the membrane.</text>
</comment>
<feature type="transmembrane region" description="Helical" evidence="10">
    <location>
        <begin position="210"/>
        <end position="227"/>
    </location>
</feature>
<dbReference type="InterPro" id="IPR035906">
    <property type="entry name" value="MetI-like_sf"/>
</dbReference>
<dbReference type="GO" id="GO:0005315">
    <property type="term" value="F:phosphate transmembrane transporter activity"/>
    <property type="evidence" value="ECO:0007669"/>
    <property type="project" value="InterPro"/>
</dbReference>
<sequence length="361" mass="37681">MNDTTTPLEDVSHVPHTSMPLQGAQLPRYAPALAAVIALGIGALLALLAGFGPVAALSVAWLLLAVGLPAWSRAVEGSRKAADRVAGVLVWSAFALAMIPLVSLVWTVVTKGLPILSSQFFQNSMRGILGEGGGIYHAIVGTLIITALATVISVPIGVLTAIYLVEYGKGSKLARVITFLVDVMTGIPSIVAGLFAYALFVIFFGPGVRMGFGGSVALSVLMVPIVVRAAEEMLKLVPDELREAAYALGVPKWRTIVKVVLPTAVAGIVTGVTLAVARVAGETAPLLVIAGLTTGTNFNPFSERMATLPVYIFYAVTEPGIYDEEMTAYAWGAALTLVTLVMLLNVAARLIGGLFAPKTGR</sequence>
<keyword evidence="5 10" id="KW-1003">Cell membrane</keyword>
<feature type="transmembrane region" description="Helical" evidence="10">
    <location>
        <begin position="135"/>
        <end position="165"/>
    </location>
</feature>
<feature type="transmembrane region" description="Helical" evidence="10">
    <location>
        <begin position="328"/>
        <end position="351"/>
    </location>
</feature>
<dbReference type="PANTHER" id="PTHR42922">
    <property type="entry name" value="PHOSPHATE TRANSPORT SYSTEM PERMEASE PROTEIN PSTA"/>
    <property type="match status" value="1"/>
</dbReference>
<gene>
    <name evidence="12" type="primary">pstA</name>
    <name evidence="12" type="ORF">I601_1707</name>
</gene>
<evidence type="ECO:0000256" key="2">
    <source>
        <dbReference type="ARBA" id="ARBA00004651"/>
    </source>
</evidence>
<dbReference type="PATRIC" id="fig|1300347.3.peg.1706"/>
<keyword evidence="9 10" id="KW-0472">Membrane</keyword>
<evidence type="ECO:0000313" key="12">
    <source>
        <dbReference type="EMBL" id="ANH38138.1"/>
    </source>
</evidence>
<dbReference type="Proteomes" id="UP000077868">
    <property type="component" value="Chromosome"/>
</dbReference>
<dbReference type="InterPro" id="IPR005672">
    <property type="entry name" value="Phosphate_PstA"/>
</dbReference>
<dbReference type="Gene3D" id="1.10.3720.10">
    <property type="entry name" value="MetI-like"/>
    <property type="match status" value="1"/>
</dbReference>
<dbReference type="InterPro" id="IPR051408">
    <property type="entry name" value="Phosphate_transprt_permease"/>
</dbReference>
<keyword evidence="4" id="KW-0813">Transport</keyword>
<feature type="transmembrane region" description="Helical" evidence="10">
    <location>
        <begin position="259"/>
        <end position="280"/>
    </location>
</feature>
<dbReference type="STRING" id="1300347.I601_1707"/>
<feature type="transmembrane region" description="Helical" evidence="10">
    <location>
        <begin position="54"/>
        <end position="74"/>
    </location>
</feature>
<proteinExistence type="inferred from homology"/>
<dbReference type="RefSeq" id="WP_068108185.1">
    <property type="nucleotide sequence ID" value="NZ_CP015079.1"/>
</dbReference>
<feature type="transmembrane region" description="Helical" evidence="10">
    <location>
        <begin position="177"/>
        <end position="204"/>
    </location>
</feature>